<keyword evidence="2" id="KW-0808">Transferase</keyword>
<dbReference type="EMBL" id="PIPN01000003">
    <property type="protein sequence ID" value="RUO30015.1"/>
    <property type="molecule type" value="Genomic_DNA"/>
</dbReference>
<dbReference type="Proteomes" id="UP000287410">
    <property type="component" value="Unassembled WGS sequence"/>
</dbReference>
<feature type="domain" description="Glycosyltransferase 2-like" evidence="1">
    <location>
        <begin position="4"/>
        <end position="122"/>
    </location>
</feature>
<dbReference type="Gene3D" id="3.90.550.10">
    <property type="entry name" value="Spore Coat Polysaccharide Biosynthesis Protein SpsA, Chain A"/>
    <property type="match status" value="1"/>
</dbReference>
<protein>
    <submittedName>
        <fullName evidence="2">Glycosyl transferase</fullName>
    </submittedName>
</protein>
<gene>
    <name evidence="2" type="ORF">CWE12_08625</name>
</gene>
<dbReference type="GO" id="GO:0016740">
    <property type="term" value="F:transferase activity"/>
    <property type="evidence" value="ECO:0007669"/>
    <property type="project" value="UniProtKB-KW"/>
</dbReference>
<keyword evidence="3" id="KW-1185">Reference proteome</keyword>
<sequence length="246" mass="27821">MKVSIVTPVYNASATIERCVKSVTVSEEFEIEHIVVDDGSTDDTYDALIRLASAIPHLRIIRQNNAGAGAARNLAIEKATGKYIMFLDADDYWLENKLSSQIRFMEEHSVELSYGDYWIEFETGKRTLFSAPESLKYKDILTSCPIGCLTVCYNRESLGRVYMPNLRQGQDWATWLLILRKGVVATKYPGILAVYTVNSNSLSSNKFKKALNIFNIYRDVIGEGVLKSFLYTLIHSVKVLRARKRG</sequence>
<dbReference type="InterPro" id="IPR001173">
    <property type="entry name" value="Glyco_trans_2-like"/>
</dbReference>
<comment type="caution">
    <text evidence="2">The sequence shown here is derived from an EMBL/GenBank/DDBJ whole genome shotgun (WGS) entry which is preliminary data.</text>
</comment>
<dbReference type="PANTHER" id="PTHR22916:SF3">
    <property type="entry name" value="UDP-GLCNAC:BETAGAL BETA-1,3-N-ACETYLGLUCOSAMINYLTRANSFERASE-LIKE PROTEIN 1"/>
    <property type="match status" value="1"/>
</dbReference>
<evidence type="ECO:0000259" key="1">
    <source>
        <dbReference type="Pfam" id="PF00535"/>
    </source>
</evidence>
<dbReference type="InterPro" id="IPR029044">
    <property type="entry name" value="Nucleotide-diphossugar_trans"/>
</dbReference>
<organism evidence="2 3">
    <name type="scientific">Aliidiomarina sedimenti</name>
    <dbReference type="NCBI Taxonomy" id="1933879"/>
    <lineage>
        <taxon>Bacteria</taxon>
        <taxon>Pseudomonadati</taxon>
        <taxon>Pseudomonadota</taxon>
        <taxon>Gammaproteobacteria</taxon>
        <taxon>Alteromonadales</taxon>
        <taxon>Idiomarinaceae</taxon>
        <taxon>Aliidiomarina</taxon>
    </lineage>
</organism>
<dbReference type="SUPFAM" id="SSF53448">
    <property type="entry name" value="Nucleotide-diphospho-sugar transferases"/>
    <property type="match status" value="1"/>
</dbReference>
<dbReference type="CDD" id="cd00761">
    <property type="entry name" value="Glyco_tranf_GTA_type"/>
    <property type="match status" value="1"/>
</dbReference>
<dbReference type="Pfam" id="PF00535">
    <property type="entry name" value="Glycos_transf_2"/>
    <property type="match status" value="1"/>
</dbReference>
<dbReference type="RefSeq" id="WP_126789286.1">
    <property type="nucleotide sequence ID" value="NZ_PIPN01000003.1"/>
</dbReference>
<dbReference type="PANTHER" id="PTHR22916">
    <property type="entry name" value="GLYCOSYLTRANSFERASE"/>
    <property type="match status" value="1"/>
</dbReference>
<name>A0ABY0BZ27_9GAMM</name>
<evidence type="ECO:0000313" key="2">
    <source>
        <dbReference type="EMBL" id="RUO30015.1"/>
    </source>
</evidence>
<accession>A0ABY0BZ27</accession>
<reference evidence="2 3" key="1">
    <citation type="journal article" date="2018" name="Front. Microbiol.">
        <title>Genome-Based Analysis Reveals the Taxonomy and Diversity of the Family Idiomarinaceae.</title>
        <authorList>
            <person name="Liu Y."/>
            <person name="Lai Q."/>
            <person name="Shao Z."/>
        </authorList>
    </citation>
    <scope>NUCLEOTIDE SEQUENCE [LARGE SCALE GENOMIC DNA]</scope>
    <source>
        <strain evidence="2 3">GBSy1</strain>
    </source>
</reference>
<proteinExistence type="predicted"/>
<evidence type="ECO:0000313" key="3">
    <source>
        <dbReference type="Proteomes" id="UP000287410"/>
    </source>
</evidence>